<dbReference type="RefSeq" id="WP_006677129.1">
    <property type="nucleotide sequence ID" value="NZ_AHKH01000029.1"/>
</dbReference>
<dbReference type="EMBL" id="AHKH01000029">
    <property type="protein sequence ID" value="EHQ61812.1"/>
    <property type="molecule type" value="Genomic_DNA"/>
</dbReference>
<dbReference type="PATRIC" id="fig|1131935.3.peg.2714"/>
<gene>
    <name evidence="1" type="ORF">PDENDC454_13150</name>
</gene>
<evidence type="ECO:0000313" key="1">
    <source>
        <dbReference type="EMBL" id="EHQ61812.1"/>
    </source>
</evidence>
<dbReference type="AlphaFoldDB" id="H3SGH5"/>
<keyword evidence="2" id="KW-1185">Reference proteome</keyword>
<sequence length="346" mass="38600">MSLKKAIVATLIGSGILAALTGPIPAGAKAAQEKRQEQQQADRWTVQVDPKFTEKLNKAVKLFAGKDVELQKAGKLVIYSAYVAEVRSVDGKYFAQYDIDTGTIWTVGGQTATLDQISKQDQEEVLKALKGIYAKKDYVFDNEVEVTHQYTDEKAEVRDERTYRLRGKDFSADLNKDWVIGGDHLISIEIYFDKQELDPKLLKAATDAAKTAFAHNFEMERGHLTAYFSPHQSKKGQKPELKWVLRDDKVTIYADPKSGKINSVINELGIKVRDNKGISEKEAKEAVAPLAKKLFNIDLNGYNVKWDNLEKDYYFTKKNGTSVRAALDAKKKAVYLKAGSAAARGA</sequence>
<name>H3SGH5_9BACL</name>
<comment type="caution">
    <text evidence="1">The sequence shown here is derived from an EMBL/GenBank/DDBJ whole genome shotgun (WGS) entry which is preliminary data.</text>
</comment>
<dbReference type="STRING" id="1131935.PDENDC454_13150"/>
<evidence type="ECO:0000313" key="2">
    <source>
        <dbReference type="Proteomes" id="UP000003900"/>
    </source>
</evidence>
<proteinExistence type="predicted"/>
<dbReference type="Proteomes" id="UP000003900">
    <property type="component" value="Unassembled WGS sequence"/>
</dbReference>
<dbReference type="OrthoDB" id="2665129at2"/>
<reference evidence="1 2" key="1">
    <citation type="journal article" date="2012" name="J. Bacteriol.">
        <title>Genome Sequence of the Pattern-Forming Social Bacterium Paenibacillus dendritiformis C454 Chiral Morphotype.</title>
        <authorList>
            <person name="Sirota-Madi A."/>
            <person name="Olender T."/>
            <person name="Helman Y."/>
            <person name="Brainis I."/>
            <person name="Finkelshtein A."/>
            <person name="Roth D."/>
            <person name="Hagai E."/>
            <person name="Leshkowitz D."/>
            <person name="Brodsky L."/>
            <person name="Galatenko V."/>
            <person name="Nikolaev V."/>
            <person name="Gutnick D.L."/>
            <person name="Lancet D."/>
            <person name="Ben-Jacob E."/>
        </authorList>
    </citation>
    <scope>NUCLEOTIDE SEQUENCE [LARGE SCALE GENOMIC DNA]</scope>
    <source>
        <strain evidence="1 2">C454</strain>
    </source>
</reference>
<protein>
    <submittedName>
        <fullName evidence="1">Uncharacterized protein</fullName>
    </submittedName>
</protein>
<accession>H3SGH5</accession>
<organism evidence="1 2">
    <name type="scientific">Paenibacillus dendritiformis C454</name>
    <dbReference type="NCBI Taxonomy" id="1131935"/>
    <lineage>
        <taxon>Bacteria</taxon>
        <taxon>Bacillati</taxon>
        <taxon>Bacillota</taxon>
        <taxon>Bacilli</taxon>
        <taxon>Bacillales</taxon>
        <taxon>Paenibacillaceae</taxon>
        <taxon>Paenibacillus</taxon>
    </lineage>
</organism>